<comment type="caution">
    <text evidence="1">The sequence shown here is derived from an EMBL/GenBank/DDBJ whole genome shotgun (WGS) entry which is preliminary data.</text>
</comment>
<gene>
    <name evidence="1" type="ORF">E1163_08290</name>
</gene>
<dbReference type="Proteomes" id="UP000798808">
    <property type="component" value="Unassembled WGS sequence"/>
</dbReference>
<dbReference type="EMBL" id="SMLW01000467">
    <property type="protein sequence ID" value="MTI24937.1"/>
    <property type="molecule type" value="Genomic_DNA"/>
</dbReference>
<organism evidence="1 2">
    <name type="scientific">Fulvivirga kasyanovii</name>
    <dbReference type="NCBI Taxonomy" id="396812"/>
    <lineage>
        <taxon>Bacteria</taxon>
        <taxon>Pseudomonadati</taxon>
        <taxon>Bacteroidota</taxon>
        <taxon>Cytophagia</taxon>
        <taxon>Cytophagales</taxon>
        <taxon>Fulvivirgaceae</taxon>
        <taxon>Fulvivirga</taxon>
    </lineage>
</organism>
<keyword evidence="2" id="KW-1185">Reference proteome</keyword>
<name>A0ABW9RLE6_9BACT</name>
<proteinExistence type="predicted"/>
<evidence type="ECO:0000313" key="1">
    <source>
        <dbReference type="EMBL" id="MTI24937.1"/>
    </source>
</evidence>
<dbReference type="RefSeq" id="WP_155170976.1">
    <property type="nucleotide sequence ID" value="NZ_BAAAFL010000015.1"/>
</dbReference>
<evidence type="ECO:0000313" key="2">
    <source>
        <dbReference type="Proteomes" id="UP000798808"/>
    </source>
</evidence>
<reference evidence="1 2" key="1">
    <citation type="submission" date="2019-02" db="EMBL/GenBank/DDBJ databases">
        <authorList>
            <person name="Goldberg S.R."/>
            <person name="Haltli B.A."/>
            <person name="Correa H."/>
            <person name="Russell K.G."/>
        </authorList>
    </citation>
    <scope>NUCLEOTIDE SEQUENCE [LARGE SCALE GENOMIC DNA]</scope>
    <source>
        <strain evidence="1 2">JCM 16186</strain>
    </source>
</reference>
<accession>A0ABW9RLE6</accession>
<protein>
    <submittedName>
        <fullName evidence="1">Uncharacterized protein</fullName>
    </submittedName>
</protein>
<sequence>MGQPLFRQSFNRSDFTYAEPPEKGSPAWYELNYAQGFSVNTENRSLQINEVEPKRPAAWDLDHGKLRGIDHGEWDGRLEFIFRDPSKEPVLIKTGNIKFVFRFRQQIFFIEGLAHLGYNQGAMFRLKCLADTFEYEKVCDFEDAPQAILVKDDKIFIASYSGFYIVDDSFEKKVLIKDAFWGGLYPNSIAVVGDKLYIGIRGGYIQLDVDDKAFKLFKFKPVH</sequence>